<evidence type="ECO:0000256" key="5">
    <source>
        <dbReference type="ARBA" id="ARBA00023136"/>
    </source>
</evidence>
<evidence type="ECO:0000256" key="2">
    <source>
        <dbReference type="ARBA" id="ARBA00022692"/>
    </source>
</evidence>
<sequence>MRAPQSRRALRLASALVAAGLCMSVSPQALAADDSGSAMKLTGTEAASLTDRVAIDPYGDTADDSTVSPKSDETSAALDAAKAADSGSGLDDSSTAGSSADAVDPKTKVTLTAGSTLEGVRGMGATVPVGKNGDYFTFNSMGYVQRHAADGSETWARTSSSFFTDWQVKPTQPWRVEPYPAQILMGYNAVSPFAANSDNGYSTGDLTGDGVPDIVFSAQVGTTPYPRPFTSPGSSLTTGTFVTVLDGRTGDTRWSKLYNRASMVKIVDGTLLVADAPRMSSDSRVPAAATATLTGIRFASAADGALTPAQTWTYDTGEARKANWGDIQDLGKGKIAVSWNLAKATGIAARGRTLVLDTADGSVTWQTDSMLYGRQLRVDAGRKRIVALEQQDSTDAVHYEVASYDLKTGHRATLEARDNVLPTALTVGDLTAKDGDEYAVAESSLDENYYVNASTVRVLDGTDPDKLLWSSTVKRDAANAKDAASIWRLQVADGKLVTSAQDDREINGAGNPGGGRYASLTVYNAKGVVSWQSKGVAAAPMYQDVFSDSAGTHVRIIDQAENIRTFKLANGKAEDVTPLLADIGYAKAVDLNKDGRNDVVMAGSSDGVWAYSGPSLVSGKPEKLWQATVPGAVHDVETGDVNGDGRPEIVVAADTAVVVLNGKTGKTLATIEGGEGQYVRSAKLADLDGDGELDILVPTDALRAYYGDGHALWTYSAPQSAGDVRFTDPSVNDGQVYAAYAGLDAYQLTDPVTDAVALNAKNGKARWDIAPKAPTDAVGPVRTATPNDGILASEEIPYADGHAVVYQWNVTAPININGAESLSPRNYFEIRDGRTGEVLHSGYEGGLWTHFSYWAEDGVLYEGGTAAFRRYEADGKDSKAGVVAQSYGGGFMTGPGGRKLLVAGADGGLDLWDPSIFDSSDTWSGSVGGASLMGARNYLAADLDGDGVDEALSLAGDDNGFDRTAEEFGGRYYIPNNAIHQVTTYKLS</sequence>
<dbReference type="EMBL" id="VJZD01000017">
    <property type="protein sequence ID" value="MPY31022.1"/>
    <property type="molecule type" value="Genomic_DNA"/>
</dbReference>
<proteinExistence type="predicted"/>
<comment type="caution">
    <text evidence="8">The sequence shown here is derived from an EMBL/GenBank/DDBJ whole genome shotgun (WGS) entry which is preliminary data.</text>
</comment>
<keyword evidence="5" id="KW-0472">Membrane</keyword>
<keyword evidence="9" id="KW-1185">Reference proteome</keyword>
<evidence type="ECO:0000313" key="9">
    <source>
        <dbReference type="Proteomes" id="UP000325849"/>
    </source>
</evidence>
<feature type="signal peptide" evidence="7">
    <location>
        <begin position="1"/>
        <end position="31"/>
    </location>
</feature>
<dbReference type="InterPro" id="IPR045232">
    <property type="entry name" value="FAM234"/>
</dbReference>
<evidence type="ECO:0000256" key="3">
    <source>
        <dbReference type="ARBA" id="ARBA00022729"/>
    </source>
</evidence>
<feature type="compositionally biased region" description="Low complexity" evidence="6">
    <location>
        <begin position="74"/>
        <end position="102"/>
    </location>
</feature>
<evidence type="ECO:0000313" key="8">
    <source>
        <dbReference type="EMBL" id="MPY31022.1"/>
    </source>
</evidence>
<keyword evidence="3 7" id="KW-0732">Signal</keyword>
<evidence type="ECO:0000256" key="1">
    <source>
        <dbReference type="ARBA" id="ARBA00004167"/>
    </source>
</evidence>
<evidence type="ECO:0000256" key="4">
    <source>
        <dbReference type="ARBA" id="ARBA00022989"/>
    </source>
</evidence>
<dbReference type="SUPFAM" id="SSF50998">
    <property type="entry name" value="Quinoprotein alcohol dehydrogenase-like"/>
    <property type="match status" value="1"/>
</dbReference>
<dbReference type="Proteomes" id="UP000325849">
    <property type="component" value="Unassembled WGS sequence"/>
</dbReference>
<dbReference type="InterPro" id="IPR028994">
    <property type="entry name" value="Integrin_alpha_N"/>
</dbReference>
<reference evidence="8 9" key="1">
    <citation type="submission" date="2019-07" db="EMBL/GenBank/DDBJ databases">
        <title>New species of Amycolatopsis and Streptomyces.</title>
        <authorList>
            <person name="Duangmal K."/>
            <person name="Teo W.F.A."/>
            <person name="Lipun K."/>
        </authorList>
    </citation>
    <scope>NUCLEOTIDE SEQUENCE [LARGE SCALE GENOMIC DNA]</scope>
    <source>
        <strain evidence="8 9">NBRC 109810</strain>
    </source>
</reference>
<comment type="subcellular location">
    <subcellularLocation>
        <location evidence="1">Membrane</location>
        <topology evidence="1">Single-pass membrane protein</topology>
    </subcellularLocation>
</comment>
<dbReference type="Gene3D" id="2.130.10.130">
    <property type="entry name" value="Integrin alpha, N-terminal"/>
    <property type="match status" value="1"/>
</dbReference>
<organism evidence="8 9">
    <name type="scientific">Streptomyces adustus</name>
    <dbReference type="NCBI Taxonomy" id="1609272"/>
    <lineage>
        <taxon>Bacteria</taxon>
        <taxon>Bacillati</taxon>
        <taxon>Actinomycetota</taxon>
        <taxon>Actinomycetes</taxon>
        <taxon>Kitasatosporales</taxon>
        <taxon>Streptomycetaceae</taxon>
        <taxon>Streptomyces</taxon>
    </lineage>
</organism>
<feature type="region of interest" description="Disordered" evidence="6">
    <location>
        <begin position="57"/>
        <end position="103"/>
    </location>
</feature>
<evidence type="ECO:0000256" key="6">
    <source>
        <dbReference type="SAM" id="MobiDB-lite"/>
    </source>
</evidence>
<feature type="chain" id="PRO_5024976956" evidence="7">
    <location>
        <begin position="32"/>
        <end position="988"/>
    </location>
</feature>
<evidence type="ECO:0000256" key="7">
    <source>
        <dbReference type="SAM" id="SignalP"/>
    </source>
</evidence>
<dbReference type="PANTHER" id="PTHR21419">
    <property type="match status" value="1"/>
</dbReference>
<accession>A0A5N8V8R6</accession>
<keyword evidence="4" id="KW-1133">Transmembrane helix</keyword>
<dbReference type="Pfam" id="PF13517">
    <property type="entry name" value="FG-GAP_3"/>
    <property type="match status" value="1"/>
</dbReference>
<dbReference type="InterPro" id="IPR013517">
    <property type="entry name" value="FG-GAP"/>
</dbReference>
<dbReference type="InterPro" id="IPR011047">
    <property type="entry name" value="Quinoprotein_ADH-like_sf"/>
</dbReference>
<name>A0A5N8V8R6_9ACTN</name>
<dbReference type="PROSITE" id="PS51318">
    <property type="entry name" value="TAT"/>
    <property type="match status" value="1"/>
</dbReference>
<dbReference type="PANTHER" id="PTHR21419:SF30">
    <property type="entry name" value="IG-LIKE DOMAIN-CONTAINING PROTEIN"/>
    <property type="match status" value="1"/>
</dbReference>
<protein>
    <submittedName>
        <fullName evidence="8">VCBS repeat-containing protein</fullName>
    </submittedName>
</protein>
<dbReference type="SUPFAM" id="SSF69318">
    <property type="entry name" value="Integrin alpha N-terminal domain"/>
    <property type="match status" value="1"/>
</dbReference>
<dbReference type="AlphaFoldDB" id="A0A5N8V8R6"/>
<keyword evidence="2" id="KW-0812">Transmembrane</keyword>
<dbReference type="OrthoDB" id="3883291at2"/>
<dbReference type="InterPro" id="IPR006311">
    <property type="entry name" value="TAT_signal"/>
</dbReference>
<dbReference type="GO" id="GO:0016020">
    <property type="term" value="C:membrane"/>
    <property type="evidence" value="ECO:0007669"/>
    <property type="project" value="UniProtKB-SubCell"/>
</dbReference>
<gene>
    <name evidence="8" type="ORF">FNH09_06725</name>
</gene>
<dbReference type="RefSeq" id="WP_152885826.1">
    <property type="nucleotide sequence ID" value="NZ_VJZD01000017.1"/>
</dbReference>